<evidence type="ECO:0000313" key="1">
    <source>
        <dbReference type="EnsemblPlants" id="PGSC0003DMT400076550"/>
    </source>
</evidence>
<evidence type="ECO:0000313" key="2">
    <source>
        <dbReference type="Proteomes" id="UP000011115"/>
    </source>
</evidence>
<organism evidence="1 2">
    <name type="scientific">Solanum tuberosum</name>
    <name type="common">Potato</name>
    <dbReference type="NCBI Taxonomy" id="4113"/>
    <lineage>
        <taxon>Eukaryota</taxon>
        <taxon>Viridiplantae</taxon>
        <taxon>Streptophyta</taxon>
        <taxon>Embryophyta</taxon>
        <taxon>Tracheophyta</taxon>
        <taxon>Spermatophyta</taxon>
        <taxon>Magnoliopsida</taxon>
        <taxon>eudicotyledons</taxon>
        <taxon>Gunneridae</taxon>
        <taxon>Pentapetalae</taxon>
        <taxon>asterids</taxon>
        <taxon>lamiids</taxon>
        <taxon>Solanales</taxon>
        <taxon>Solanaceae</taxon>
        <taxon>Solanoideae</taxon>
        <taxon>Solaneae</taxon>
        <taxon>Solanum</taxon>
    </lineage>
</organism>
<sequence>MVWHPWQQYLTMHANPSASLFDKFLLVQIALTPQAQPQILLYVYPLSKTYQGLISCLNVI</sequence>
<keyword evidence="2" id="KW-1185">Reference proteome</keyword>
<reference evidence="2" key="1">
    <citation type="journal article" date="2011" name="Nature">
        <title>Genome sequence and analysis of the tuber crop potato.</title>
        <authorList>
            <consortium name="The Potato Genome Sequencing Consortium"/>
        </authorList>
    </citation>
    <scope>NUCLEOTIDE SEQUENCE [LARGE SCALE GENOMIC DNA]</scope>
    <source>
        <strain evidence="2">cv. DM1-3 516 R44</strain>
    </source>
</reference>
<dbReference type="HOGENOM" id="CLU_2946202_0_0_1"/>
<proteinExistence type="predicted"/>
<dbReference type="Gramene" id="PGSC0003DMT400076550">
    <property type="protein sequence ID" value="PGSC0003DMT400076550"/>
    <property type="gene ID" value="PGSC0003DMG402029763"/>
</dbReference>
<dbReference type="EnsemblPlants" id="PGSC0003DMT400076550">
    <property type="protein sequence ID" value="PGSC0003DMT400076550"/>
    <property type="gene ID" value="PGSC0003DMG402029763"/>
</dbReference>
<dbReference type="InParanoid" id="M1CWY7"/>
<dbReference type="AlphaFoldDB" id="M1CWY7"/>
<reference evidence="1" key="2">
    <citation type="submission" date="2015-06" db="UniProtKB">
        <authorList>
            <consortium name="EnsemblPlants"/>
        </authorList>
    </citation>
    <scope>IDENTIFICATION</scope>
    <source>
        <strain evidence="1">DM1-3 516 R44</strain>
    </source>
</reference>
<name>M1CWY7_SOLTU</name>
<dbReference type="PaxDb" id="4113-PGSC0003DMT400076550"/>
<dbReference type="Proteomes" id="UP000011115">
    <property type="component" value="Unassembled WGS sequence"/>
</dbReference>
<accession>M1CWY7</accession>
<protein>
    <submittedName>
        <fullName evidence="1">Uncharacterized protein</fullName>
    </submittedName>
</protein>